<dbReference type="InterPro" id="IPR003593">
    <property type="entry name" value="AAA+_ATPase"/>
</dbReference>
<dbReference type="SMART" id="SM00382">
    <property type="entry name" value="AAA"/>
    <property type="match status" value="1"/>
</dbReference>
<comment type="similarity">
    <text evidence="1">Belongs to the ABC transporter superfamily.</text>
</comment>
<gene>
    <name evidence="6" type="ORF">BDZ31_002589</name>
</gene>
<dbReference type="Gene3D" id="3.40.50.300">
    <property type="entry name" value="P-loop containing nucleotide triphosphate hydrolases"/>
    <property type="match status" value="1"/>
</dbReference>
<proteinExistence type="inferred from homology"/>
<dbReference type="AlphaFoldDB" id="A0A840IGD0"/>
<dbReference type="RefSeq" id="WP_183342663.1">
    <property type="nucleotide sequence ID" value="NZ_JACHNU010000003.1"/>
</dbReference>
<dbReference type="Proteomes" id="UP000585272">
    <property type="component" value="Unassembled WGS sequence"/>
</dbReference>
<keyword evidence="2" id="KW-0813">Transport</keyword>
<evidence type="ECO:0000256" key="4">
    <source>
        <dbReference type="ARBA" id="ARBA00022840"/>
    </source>
</evidence>
<sequence>MSTLRVDEVVKEYPLRAAGLGRGGGTLRAVAGVSFEVAEGTTFGLVGESGCGKSTLSRIVLGLDAPTAGRVEACGQDPATLGRAALKAWRRDVQIVAQDPAGALPARMRVGRIVEEPWRVHRLTPKGGRAARAAELLAQVGLPRRHAEAFPHELSGGQRQRVVIARALALEPRLVVCDEPVSALDVSVQAQVLELLRGLQAERGLTYLFISHDLGVVKHMADEVGVMYRGAMVERGPAAEVYARPRHPYTRELLDAIPSIRQAGRRRGSGGADAAAAGHAAAAAAPAAVAAPARGGRPAPDAAPAGAPVLDAAAVVAQAPAAVERGCPYRARCPLAVERCAAEAPLPREVQPGRWSACHRAEEVR</sequence>
<dbReference type="EMBL" id="JACHNU010000003">
    <property type="protein sequence ID" value="MBB4663000.1"/>
    <property type="molecule type" value="Genomic_DNA"/>
</dbReference>
<keyword evidence="4 6" id="KW-0067">ATP-binding</keyword>
<dbReference type="InterPro" id="IPR027417">
    <property type="entry name" value="P-loop_NTPase"/>
</dbReference>
<accession>A0A840IGD0</accession>
<protein>
    <submittedName>
        <fullName evidence="6">Peptide/nickel transport system ATP-binding protein</fullName>
    </submittedName>
</protein>
<dbReference type="InterPro" id="IPR050319">
    <property type="entry name" value="ABC_transp_ATP-bind"/>
</dbReference>
<dbReference type="CDD" id="cd03257">
    <property type="entry name" value="ABC_NikE_OppD_transporters"/>
    <property type="match status" value="1"/>
</dbReference>
<keyword evidence="7" id="KW-1185">Reference proteome</keyword>
<dbReference type="GO" id="GO:0016887">
    <property type="term" value="F:ATP hydrolysis activity"/>
    <property type="evidence" value="ECO:0007669"/>
    <property type="project" value="InterPro"/>
</dbReference>
<reference evidence="6 7" key="1">
    <citation type="submission" date="2020-08" db="EMBL/GenBank/DDBJ databases">
        <title>Genomic Encyclopedia of Archaeal and Bacterial Type Strains, Phase II (KMG-II): from individual species to whole genera.</title>
        <authorList>
            <person name="Goeker M."/>
        </authorList>
    </citation>
    <scope>NUCLEOTIDE SEQUENCE [LARGE SCALE GENOMIC DNA]</scope>
    <source>
        <strain evidence="6 7">DSM 23288</strain>
    </source>
</reference>
<evidence type="ECO:0000313" key="7">
    <source>
        <dbReference type="Proteomes" id="UP000585272"/>
    </source>
</evidence>
<evidence type="ECO:0000256" key="1">
    <source>
        <dbReference type="ARBA" id="ARBA00005417"/>
    </source>
</evidence>
<dbReference type="GO" id="GO:0015833">
    <property type="term" value="P:peptide transport"/>
    <property type="evidence" value="ECO:0007669"/>
    <property type="project" value="InterPro"/>
</dbReference>
<dbReference type="GO" id="GO:0055085">
    <property type="term" value="P:transmembrane transport"/>
    <property type="evidence" value="ECO:0007669"/>
    <property type="project" value="UniProtKB-ARBA"/>
</dbReference>
<dbReference type="Pfam" id="PF00005">
    <property type="entry name" value="ABC_tran"/>
    <property type="match status" value="1"/>
</dbReference>
<dbReference type="Pfam" id="PF08352">
    <property type="entry name" value="oligo_HPY"/>
    <property type="match status" value="2"/>
</dbReference>
<dbReference type="PROSITE" id="PS00211">
    <property type="entry name" value="ABC_TRANSPORTER_1"/>
    <property type="match status" value="1"/>
</dbReference>
<dbReference type="InterPro" id="IPR017871">
    <property type="entry name" value="ABC_transporter-like_CS"/>
</dbReference>
<dbReference type="PANTHER" id="PTHR43776">
    <property type="entry name" value="TRANSPORT ATP-BINDING PROTEIN"/>
    <property type="match status" value="1"/>
</dbReference>
<dbReference type="GO" id="GO:0005524">
    <property type="term" value="F:ATP binding"/>
    <property type="evidence" value="ECO:0007669"/>
    <property type="project" value="UniProtKB-KW"/>
</dbReference>
<dbReference type="SUPFAM" id="SSF52540">
    <property type="entry name" value="P-loop containing nucleoside triphosphate hydrolases"/>
    <property type="match status" value="1"/>
</dbReference>
<feature type="domain" description="ABC transporter" evidence="5">
    <location>
        <begin position="4"/>
        <end position="254"/>
    </location>
</feature>
<evidence type="ECO:0000259" key="5">
    <source>
        <dbReference type="PROSITE" id="PS50893"/>
    </source>
</evidence>
<dbReference type="PROSITE" id="PS50893">
    <property type="entry name" value="ABC_TRANSPORTER_2"/>
    <property type="match status" value="1"/>
</dbReference>
<organism evidence="6 7">
    <name type="scientific">Conexibacter arvalis</name>
    <dbReference type="NCBI Taxonomy" id="912552"/>
    <lineage>
        <taxon>Bacteria</taxon>
        <taxon>Bacillati</taxon>
        <taxon>Actinomycetota</taxon>
        <taxon>Thermoleophilia</taxon>
        <taxon>Solirubrobacterales</taxon>
        <taxon>Conexibacteraceae</taxon>
        <taxon>Conexibacter</taxon>
    </lineage>
</organism>
<keyword evidence="3" id="KW-0547">Nucleotide-binding</keyword>
<dbReference type="InterPro" id="IPR013563">
    <property type="entry name" value="Oligopep_ABC_C"/>
</dbReference>
<comment type="caution">
    <text evidence="6">The sequence shown here is derived from an EMBL/GenBank/DDBJ whole genome shotgun (WGS) entry which is preliminary data.</text>
</comment>
<evidence type="ECO:0000256" key="3">
    <source>
        <dbReference type="ARBA" id="ARBA00022741"/>
    </source>
</evidence>
<dbReference type="InterPro" id="IPR003439">
    <property type="entry name" value="ABC_transporter-like_ATP-bd"/>
</dbReference>
<evidence type="ECO:0000313" key="6">
    <source>
        <dbReference type="EMBL" id="MBB4663000.1"/>
    </source>
</evidence>
<evidence type="ECO:0000256" key="2">
    <source>
        <dbReference type="ARBA" id="ARBA00022448"/>
    </source>
</evidence>
<dbReference type="PANTHER" id="PTHR43776:SF7">
    <property type="entry name" value="D,D-DIPEPTIDE TRANSPORT ATP-BINDING PROTEIN DDPF-RELATED"/>
    <property type="match status" value="1"/>
</dbReference>
<name>A0A840IGD0_9ACTN</name>